<dbReference type="AlphaFoldDB" id="A0A1X2FJS0"/>
<evidence type="ECO:0000256" key="7">
    <source>
        <dbReference type="SAM" id="Phobius"/>
    </source>
</evidence>
<feature type="transmembrane region" description="Helical" evidence="7">
    <location>
        <begin position="524"/>
        <end position="545"/>
    </location>
</feature>
<name>A0A1X2FJS0_MYCSZ</name>
<dbReference type="EMBL" id="LQPW01000007">
    <property type="protein sequence ID" value="ORX18637.1"/>
    <property type="molecule type" value="Genomic_DNA"/>
</dbReference>
<evidence type="ECO:0000256" key="5">
    <source>
        <dbReference type="ARBA" id="ARBA00023136"/>
    </source>
</evidence>
<keyword evidence="5 7" id="KW-0472">Membrane</keyword>
<evidence type="ECO:0000313" key="9">
    <source>
        <dbReference type="EMBL" id="ORX18637.1"/>
    </source>
</evidence>
<comment type="subcellular location">
    <subcellularLocation>
        <location evidence="1">Membrane</location>
        <topology evidence="1">Multi-pass membrane protein</topology>
    </subcellularLocation>
</comment>
<dbReference type="Proteomes" id="UP000193317">
    <property type="component" value="Unassembled WGS sequence"/>
</dbReference>
<dbReference type="InterPro" id="IPR013525">
    <property type="entry name" value="ABC2_TM"/>
</dbReference>
<evidence type="ECO:0000256" key="4">
    <source>
        <dbReference type="ARBA" id="ARBA00022989"/>
    </source>
</evidence>
<feature type="transmembrane region" description="Helical" evidence="7">
    <location>
        <begin position="649"/>
        <end position="668"/>
    </location>
</feature>
<dbReference type="PROSITE" id="PS50893">
    <property type="entry name" value="ABC_TRANSPORTER_2"/>
    <property type="match status" value="1"/>
</dbReference>
<dbReference type="RefSeq" id="WP_085668916.1">
    <property type="nucleotide sequence ID" value="NZ_JACKRU010000669.1"/>
</dbReference>
<feature type="compositionally biased region" description="Low complexity" evidence="6">
    <location>
        <begin position="200"/>
        <end position="215"/>
    </location>
</feature>
<gene>
    <name evidence="9" type="ORF">AWC27_17485</name>
</gene>
<dbReference type="GO" id="GO:0016887">
    <property type="term" value="F:ATP hydrolysis activity"/>
    <property type="evidence" value="ECO:0007669"/>
    <property type="project" value="InterPro"/>
</dbReference>
<dbReference type="GO" id="GO:0140359">
    <property type="term" value="F:ABC-type transporter activity"/>
    <property type="evidence" value="ECO:0007669"/>
    <property type="project" value="InterPro"/>
</dbReference>
<dbReference type="SUPFAM" id="SSF52540">
    <property type="entry name" value="P-loop containing nucleoside triphosphate hydrolases"/>
    <property type="match status" value="1"/>
</dbReference>
<dbReference type="InterPro" id="IPR050352">
    <property type="entry name" value="ABCG_transporters"/>
</dbReference>
<sequence>MRSEATPHASPLTVWVGSTRYVFPPGRDVIVGRGSQCDIRLDRMGPFDPNAGPEPPPDLVLRFAGTHWVAIDRSHIGIFTDGARVPTAQIRDGQSITIGDPQRGPRLTFQLAAAPGPPAPPGDAATTQMPAPRRHQPTFEASTRPMALPSRPSPSATGTGPVPRPAAPVTPQVDDSKGHGLGDWMSVATKKLRAPRPETGTDTGSDAGTGTRSDTVAPTTNRLPLQPGARTIGVAAYQLGLNVNGHELLSNVSFTARPGSLIAVIGPSRARNSALIELLGGTRPLDAGVLTVDGHDVHAEPESMRSRIGVVPREDLVHRRLTVEQAVGYAAELRLPPNTSADNRRRVVDQILDELDLSPHRTTRVAKLPPELRRCAAMAIELVTRPSLLVVDEPGAGLTPEQMALLRRQADLGCVVVIATTSLAYLNLCDQVLLLTAAGTLAFAGPPLQIEAAMGTTDWADIMARMNADPGGAHREFLARQQASVSMTPPSVAAPNRLPAALGFGRQIRWAARRQARLLLAHRAYFVFLVLLPFALGALTLLIPGKTGFGRADPSGANPHEAVEILAVLNIGAVIMGTALTLRSLVTERGIFRREQSVGLSTSAYLAAKLIVYSVAAAIQAAVFTGIVVLIKGKPTQGAVLLQNSVVELYVAVSATTIVSAIVGLALSSAGRSMREVLPLAVPAVLASGLFAGGLISLVGTWGYDQISWLVPAQWGFAATASTVDLRRVDKLAASNEVWAHYVGWWVFDMLVLVVSGLLWAGFVRYRLRSPYPVRSDAKAQSLHREQQELSELHR</sequence>
<keyword evidence="10" id="KW-1185">Reference proteome</keyword>
<dbReference type="Pfam" id="PF01061">
    <property type="entry name" value="ABC2_membrane"/>
    <property type="match status" value="1"/>
</dbReference>
<feature type="transmembrane region" description="Helical" evidence="7">
    <location>
        <begin position="565"/>
        <end position="586"/>
    </location>
</feature>
<dbReference type="InterPro" id="IPR008984">
    <property type="entry name" value="SMAD_FHA_dom_sf"/>
</dbReference>
<organism evidence="9 10">
    <name type="scientific">Mycobacterium szulgai</name>
    <dbReference type="NCBI Taxonomy" id="1787"/>
    <lineage>
        <taxon>Bacteria</taxon>
        <taxon>Bacillati</taxon>
        <taxon>Actinomycetota</taxon>
        <taxon>Actinomycetes</taxon>
        <taxon>Mycobacteriales</taxon>
        <taxon>Mycobacteriaceae</taxon>
        <taxon>Mycobacterium</taxon>
    </lineage>
</organism>
<evidence type="ECO:0000256" key="1">
    <source>
        <dbReference type="ARBA" id="ARBA00004141"/>
    </source>
</evidence>
<proteinExistence type="predicted"/>
<dbReference type="GO" id="GO:0016020">
    <property type="term" value="C:membrane"/>
    <property type="evidence" value="ECO:0007669"/>
    <property type="project" value="UniProtKB-SubCell"/>
</dbReference>
<dbReference type="Pfam" id="PF00005">
    <property type="entry name" value="ABC_tran"/>
    <property type="match status" value="1"/>
</dbReference>
<keyword evidence="2" id="KW-0813">Transport</keyword>
<dbReference type="SUPFAM" id="SSF49879">
    <property type="entry name" value="SMAD/FHA domain"/>
    <property type="match status" value="1"/>
</dbReference>
<evidence type="ECO:0000313" key="10">
    <source>
        <dbReference type="Proteomes" id="UP000193317"/>
    </source>
</evidence>
<dbReference type="InterPro" id="IPR003439">
    <property type="entry name" value="ABC_transporter-like_ATP-bd"/>
</dbReference>
<dbReference type="Gene3D" id="3.40.50.300">
    <property type="entry name" value="P-loop containing nucleotide triphosphate hydrolases"/>
    <property type="match status" value="1"/>
</dbReference>
<reference evidence="9 10" key="1">
    <citation type="submission" date="2016-01" db="EMBL/GenBank/DDBJ databases">
        <title>The new phylogeny of the genus Mycobacterium.</title>
        <authorList>
            <person name="Tarcisio F."/>
            <person name="Conor M."/>
            <person name="Antonella G."/>
            <person name="Elisabetta G."/>
            <person name="Giulia F.S."/>
            <person name="Sara T."/>
            <person name="Anna F."/>
            <person name="Clotilde B."/>
            <person name="Roberto B."/>
            <person name="Veronica D.S."/>
            <person name="Fabio R."/>
            <person name="Monica P."/>
            <person name="Olivier J."/>
            <person name="Enrico T."/>
            <person name="Nicola S."/>
        </authorList>
    </citation>
    <scope>NUCLEOTIDE SEQUENCE [LARGE SCALE GENOMIC DNA]</scope>
    <source>
        <strain evidence="9 10">DSM 44166</strain>
    </source>
</reference>
<comment type="caution">
    <text evidence="9">The sequence shown here is derived from an EMBL/GenBank/DDBJ whole genome shotgun (WGS) entry which is preliminary data.</text>
</comment>
<evidence type="ECO:0000259" key="8">
    <source>
        <dbReference type="PROSITE" id="PS50893"/>
    </source>
</evidence>
<feature type="region of interest" description="Disordered" evidence="6">
    <location>
        <begin position="112"/>
        <end position="224"/>
    </location>
</feature>
<evidence type="ECO:0000256" key="3">
    <source>
        <dbReference type="ARBA" id="ARBA00022692"/>
    </source>
</evidence>
<dbReference type="OrthoDB" id="9804819at2"/>
<dbReference type="PANTHER" id="PTHR48041">
    <property type="entry name" value="ABC TRANSPORTER G FAMILY MEMBER 28"/>
    <property type="match status" value="1"/>
</dbReference>
<accession>A0A1X2FJS0</accession>
<keyword evidence="4 7" id="KW-1133">Transmembrane helix</keyword>
<evidence type="ECO:0000256" key="2">
    <source>
        <dbReference type="ARBA" id="ARBA00022448"/>
    </source>
</evidence>
<feature type="transmembrane region" description="Helical" evidence="7">
    <location>
        <begin position="606"/>
        <end position="629"/>
    </location>
</feature>
<evidence type="ECO:0000256" key="6">
    <source>
        <dbReference type="SAM" id="MobiDB-lite"/>
    </source>
</evidence>
<dbReference type="InterPro" id="IPR027417">
    <property type="entry name" value="P-loop_NTPase"/>
</dbReference>
<feature type="transmembrane region" description="Helical" evidence="7">
    <location>
        <begin position="680"/>
        <end position="704"/>
    </location>
</feature>
<dbReference type="PANTHER" id="PTHR48041:SF139">
    <property type="entry name" value="PROTEIN SCARLET"/>
    <property type="match status" value="1"/>
</dbReference>
<keyword evidence="3 7" id="KW-0812">Transmembrane</keyword>
<protein>
    <recommendedName>
        <fullName evidence="8">ABC transporter domain-containing protein</fullName>
    </recommendedName>
</protein>
<dbReference type="GO" id="GO:0005524">
    <property type="term" value="F:ATP binding"/>
    <property type="evidence" value="ECO:0007669"/>
    <property type="project" value="InterPro"/>
</dbReference>
<feature type="domain" description="ABC transporter" evidence="8">
    <location>
        <begin position="229"/>
        <end position="463"/>
    </location>
</feature>
<dbReference type="Gene3D" id="2.60.200.20">
    <property type="match status" value="1"/>
</dbReference>
<feature type="transmembrane region" description="Helical" evidence="7">
    <location>
        <begin position="745"/>
        <end position="766"/>
    </location>
</feature>